<evidence type="ECO:0000256" key="1">
    <source>
        <dbReference type="ARBA" id="ARBA00004429"/>
    </source>
</evidence>
<dbReference type="Proteomes" id="UP001218231">
    <property type="component" value="Chromosome"/>
</dbReference>
<comment type="subcellular location">
    <subcellularLocation>
        <location evidence="1">Cell inner membrane</location>
        <topology evidence="1">Multi-pass membrane protein</topology>
    </subcellularLocation>
</comment>
<dbReference type="EMBL" id="CP117417">
    <property type="protein sequence ID" value="WCT77150.1"/>
    <property type="molecule type" value="Genomic_DNA"/>
</dbReference>
<evidence type="ECO:0000256" key="2">
    <source>
        <dbReference type="ARBA" id="ARBA00007316"/>
    </source>
</evidence>
<evidence type="ECO:0000256" key="3">
    <source>
        <dbReference type="ARBA" id="ARBA00008883"/>
    </source>
</evidence>
<keyword evidence="10" id="KW-0418">Kinase</keyword>
<keyword evidence="21" id="KW-1185">Reference proteome</keyword>
<evidence type="ECO:0000256" key="7">
    <source>
        <dbReference type="ARBA" id="ARBA00022679"/>
    </source>
</evidence>
<keyword evidence="11" id="KW-0067">ATP-binding</keyword>
<dbReference type="Pfam" id="PF13614">
    <property type="entry name" value="AAA_31"/>
    <property type="match status" value="1"/>
</dbReference>
<keyword evidence="13 17" id="KW-0472">Membrane</keyword>
<keyword evidence="12 17" id="KW-1133">Transmembrane helix</keyword>
<feature type="coiled-coil region" evidence="16">
    <location>
        <begin position="323"/>
        <end position="365"/>
    </location>
</feature>
<feature type="domain" description="Polysaccharide chain length determinant N-terminal" evidence="18">
    <location>
        <begin position="27"/>
        <end position="112"/>
    </location>
</feature>
<evidence type="ECO:0000256" key="5">
    <source>
        <dbReference type="ARBA" id="ARBA00022475"/>
    </source>
</evidence>
<feature type="domain" description="AAA" evidence="19">
    <location>
        <begin position="541"/>
        <end position="656"/>
    </location>
</feature>
<comment type="catalytic activity">
    <reaction evidence="15">
        <text>L-tyrosyl-[protein] + ATP = O-phospho-L-tyrosyl-[protein] + ADP + H(+)</text>
        <dbReference type="Rhea" id="RHEA:10596"/>
        <dbReference type="Rhea" id="RHEA-COMP:10136"/>
        <dbReference type="Rhea" id="RHEA-COMP:20101"/>
        <dbReference type="ChEBI" id="CHEBI:15378"/>
        <dbReference type="ChEBI" id="CHEBI:30616"/>
        <dbReference type="ChEBI" id="CHEBI:46858"/>
        <dbReference type="ChEBI" id="CHEBI:61978"/>
        <dbReference type="ChEBI" id="CHEBI:456216"/>
        <dbReference type="EC" id="2.7.10.2"/>
    </reaction>
</comment>
<dbReference type="InterPro" id="IPR027417">
    <property type="entry name" value="P-loop_NTPase"/>
</dbReference>
<dbReference type="InterPro" id="IPR025669">
    <property type="entry name" value="AAA_dom"/>
</dbReference>
<evidence type="ECO:0000256" key="16">
    <source>
        <dbReference type="SAM" id="Coils"/>
    </source>
</evidence>
<evidence type="ECO:0000313" key="21">
    <source>
        <dbReference type="Proteomes" id="UP001218231"/>
    </source>
</evidence>
<accession>A0ABY7TV66</accession>
<comment type="similarity">
    <text evidence="2">Belongs to the CpsD/CapB family.</text>
</comment>
<organism evidence="20 21">
    <name type="scientific">Novosphingobium humi</name>
    <dbReference type="NCBI Taxonomy" id="2282397"/>
    <lineage>
        <taxon>Bacteria</taxon>
        <taxon>Pseudomonadati</taxon>
        <taxon>Pseudomonadota</taxon>
        <taxon>Alphaproteobacteria</taxon>
        <taxon>Sphingomonadales</taxon>
        <taxon>Sphingomonadaceae</taxon>
        <taxon>Novosphingobium</taxon>
    </lineage>
</organism>
<dbReference type="Gene3D" id="3.40.50.300">
    <property type="entry name" value="P-loop containing nucleotide triphosphate hydrolases"/>
    <property type="match status" value="1"/>
</dbReference>
<evidence type="ECO:0000256" key="4">
    <source>
        <dbReference type="ARBA" id="ARBA00011903"/>
    </source>
</evidence>
<keyword evidence="6" id="KW-0997">Cell inner membrane</keyword>
<sequence length="724" mass="77112">MATAPVELRYDNPPREKNVILPDPRHLLALFLRRIVVFTCVFALVISAVLAALFMSRPIYSSTASILIEPRKADPIGSTPVVPGLPADTYVVDTQTRLIGSPEVALATVRELHLASNPEFRQTDRSDAKTTVATRAGQPVAMSLDEHAAMTTLLKHLRIQRSGLTYVIDVTATAQSSEMAAAIANSIARQYLLTQSTAKQSETELAGTFVSSHADELRRTALQDDANLQAYINSHNLMSAQGATVAEQQVSSLNEQIATARANYAQALARYEAARGQLSSGGSGGVGAVVQSETIRSMRVQEAQQSAQLAELQSRYGDLHPDVIRAKRNLADVRQQIAAETSRILASLRADVSAASSNLASLQNSLGGARSSLVANSSAQVGLADLQRKADASKTVYTNFLQRSKEVQALAKAPLPDASIAAVARPGEKPLWPNYPLALLFGGIVAVMLGLVGVAVAEYLDDSISTRQDVVSNLNVEYAGGLPDITKLPKAQAGGAPEDFVLDHPFSVYTEAVRNIGAFLKLNRPGASKVVTLASSLPREGKTTLAISLARVLAEGHARVLLIDGDLRRCSASQLLVPGARHGLISVLNGKVSLADALLKDPRSNLAVLPALVKEMSSGAFQAEAIGALMNELRKQFDVIIIDTAPVLAVADTRLLGWLSDATLMVCRWRKSSVKAAKVSVDVLNQSGARVVGTALTLVDTRKYASIGVGEAYGYHRSLSTYHS</sequence>
<keyword evidence="14" id="KW-0829">Tyrosine-protein kinase</keyword>
<dbReference type="CDD" id="cd05387">
    <property type="entry name" value="BY-kinase"/>
    <property type="match status" value="1"/>
</dbReference>
<dbReference type="InterPro" id="IPR050445">
    <property type="entry name" value="Bact_polysacc_biosynth/exp"/>
</dbReference>
<evidence type="ECO:0000259" key="19">
    <source>
        <dbReference type="Pfam" id="PF13614"/>
    </source>
</evidence>
<evidence type="ECO:0000256" key="13">
    <source>
        <dbReference type="ARBA" id="ARBA00023136"/>
    </source>
</evidence>
<dbReference type="PANTHER" id="PTHR32309">
    <property type="entry name" value="TYROSINE-PROTEIN KINASE"/>
    <property type="match status" value="1"/>
</dbReference>
<evidence type="ECO:0000256" key="11">
    <source>
        <dbReference type="ARBA" id="ARBA00022840"/>
    </source>
</evidence>
<feature type="transmembrane region" description="Helical" evidence="17">
    <location>
        <begin position="435"/>
        <end position="457"/>
    </location>
</feature>
<dbReference type="SUPFAM" id="SSF52540">
    <property type="entry name" value="P-loop containing nucleoside triphosphate hydrolases"/>
    <property type="match status" value="1"/>
</dbReference>
<feature type="transmembrane region" description="Helical" evidence="17">
    <location>
        <begin position="35"/>
        <end position="55"/>
    </location>
</feature>
<evidence type="ECO:0000259" key="18">
    <source>
        <dbReference type="Pfam" id="PF02706"/>
    </source>
</evidence>
<keyword evidence="7" id="KW-0808">Transferase</keyword>
<keyword evidence="5" id="KW-1003">Cell membrane</keyword>
<proteinExistence type="inferred from homology"/>
<evidence type="ECO:0000256" key="15">
    <source>
        <dbReference type="ARBA" id="ARBA00051245"/>
    </source>
</evidence>
<evidence type="ECO:0000256" key="10">
    <source>
        <dbReference type="ARBA" id="ARBA00022777"/>
    </source>
</evidence>
<keyword evidence="9" id="KW-0547">Nucleotide-binding</keyword>
<evidence type="ECO:0000256" key="14">
    <source>
        <dbReference type="ARBA" id="ARBA00023137"/>
    </source>
</evidence>
<protein>
    <recommendedName>
        <fullName evidence="4">non-specific protein-tyrosine kinase</fullName>
        <ecNumber evidence="4">2.7.10.2</ecNumber>
    </recommendedName>
</protein>
<dbReference type="PANTHER" id="PTHR32309:SF13">
    <property type="entry name" value="FERRIC ENTEROBACTIN TRANSPORT PROTEIN FEPE"/>
    <property type="match status" value="1"/>
</dbReference>
<evidence type="ECO:0000256" key="17">
    <source>
        <dbReference type="SAM" id="Phobius"/>
    </source>
</evidence>
<reference evidence="20 21" key="1">
    <citation type="submission" date="2023-02" db="EMBL/GenBank/DDBJ databases">
        <title>Genome sequence of Novosphingobium humi KACC 19094.</title>
        <authorList>
            <person name="Kim S."/>
            <person name="Heo J."/>
            <person name="Kwon S.-W."/>
        </authorList>
    </citation>
    <scope>NUCLEOTIDE SEQUENCE [LARGE SCALE GENOMIC DNA]</scope>
    <source>
        <strain evidence="20 21">KACC 19094</strain>
    </source>
</reference>
<name>A0ABY7TV66_9SPHN</name>
<evidence type="ECO:0000256" key="6">
    <source>
        <dbReference type="ARBA" id="ARBA00022519"/>
    </source>
</evidence>
<feature type="coiled-coil region" evidence="16">
    <location>
        <begin position="243"/>
        <end position="277"/>
    </location>
</feature>
<evidence type="ECO:0000256" key="9">
    <source>
        <dbReference type="ARBA" id="ARBA00022741"/>
    </source>
</evidence>
<keyword evidence="8 17" id="KW-0812">Transmembrane</keyword>
<evidence type="ECO:0000313" key="20">
    <source>
        <dbReference type="EMBL" id="WCT77150.1"/>
    </source>
</evidence>
<evidence type="ECO:0000256" key="8">
    <source>
        <dbReference type="ARBA" id="ARBA00022692"/>
    </source>
</evidence>
<keyword evidence="16" id="KW-0175">Coiled coil</keyword>
<dbReference type="InterPro" id="IPR003856">
    <property type="entry name" value="LPS_length_determ_N"/>
</dbReference>
<evidence type="ECO:0000256" key="12">
    <source>
        <dbReference type="ARBA" id="ARBA00022989"/>
    </source>
</evidence>
<comment type="similarity">
    <text evidence="3">Belongs to the etk/wzc family.</text>
</comment>
<gene>
    <name evidence="20" type="ORF">PQ457_14680</name>
</gene>
<dbReference type="EC" id="2.7.10.2" evidence="4"/>
<dbReference type="Pfam" id="PF02706">
    <property type="entry name" value="Wzz"/>
    <property type="match status" value="1"/>
</dbReference>
<dbReference type="InterPro" id="IPR005702">
    <property type="entry name" value="Wzc-like_C"/>
</dbReference>